<sequence>MDFRKDINGLRAIAVIAVLLFHFHPAWLPGGFAGVDVFFVISGYLITGIIMRGLTNGTFSLKGFYTSRARRIIPALAVVCMVLLALGWFYLLPLDYAALGTHVASSLGFVSNFVYWREAGYFTANAHEKWLLHTWSLSVEWQFYLLYPITLLALSRFVALRHLRWWILTGSLAGFGLCVFASARWPEPSFYLLPSRAWELLLGGVACLFPVKLKRVERRILEAVGLALMLASFCLVSVQDLWPGYLVLLPVLGTFAVIIAARQHSLLTTNPLSQWTGKLSYSLYLWHWPVVVLMNYAGWLGNTAHVVLGIGVAFLLAMASYGLIERPTGRSRREQRWIFPALGTLVVLVFVGGTAVSATQGMVSPLREISQSDKASFIQDYVNRQQNLYEPYWLKCDAFSAFTQRGQSAIDESCTRKQGEGGVFLWGDSHAQALSLGLRTQLSKNTPFYQVASASCRASLSVHQGRTSPTSRACDYSNRLALHSIETLRPNTVVIAQKDGHDRTDWNGIAIRLKGYGVKHVVLIGPLPQWNPSLPSVIANRHWGLNESHISDPALDQGVMAVDQPARQLAESAGIQFVSLIDKLCVADACLVRLEDTDSLLQIDSGHLSTEGSLYVVKHYVLPELVN</sequence>
<dbReference type="PANTHER" id="PTHR23028">
    <property type="entry name" value="ACETYLTRANSFERASE"/>
    <property type="match status" value="1"/>
</dbReference>
<feature type="transmembrane region" description="Helical" evidence="1">
    <location>
        <begin position="244"/>
        <end position="261"/>
    </location>
</feature>
<dbReference type="GO" id="GO:0009103">
    <property type="term" value="P:lipopolysaccharide biosynthetic process"/>
    <property type="evidence" value="ECO:0007669"/>
    <property type="project" value="TreeGrafter"/>
</dbReference>
<feature type="transmembrane region" description="Helical" evidence="1">
    <location>
        <begin position="7"/>
        <end position="24"/>
    </location>
</feature>
<keyword evidence="1" id="KW-1133">Transmembrane helix</keyword>
<organism evidence="4 5">
    <name type="scientific">Pseudomonas floridensis</name>
    <dbReference type="NCBI Taxonomy" id="1958950"/>
    <lineage>
        <taxon>Bacteria</taxon>
        <taxon>Pseudomonadati</taxon>
        <taxon>Pseudomonadota</taxon>
        <taxon>Gammaproteobacteria</taxon>
        <taxon>Pseudomonadales</taxon>
        <taxon>Pseudomonadaceae</taxon>
        <taxon>Pseudomonas</taxon>
    </lineage>
</organism>
<evidence type="ECO:0000256" key="1">
    <source>
        <dbReference type="SAM" id="Phobius"/>
    </source>
</evidence>
<feature type="transmembrane region" description="Helical" evidence="1">
    <location>
        <begin position="72"/>
        <end position="91"/>
    </location>
</feature>
<evidence type="ECO:0000313" key="4">
    <source>
        <dbReference type="EMBL" id="ORC60571.1"/>
    </source>
</evidence>
<dbReference type="InterPro" id="IPR043968">
    <property type="entry name" value="SGNH"/>
</dbReference>
<feature type="domain" description="SGNH" evidence="3">
    <location>
        <begin position="410"/>
        <end position="620"/>
    </location>
</feature>
<feature type="transmembrane region" description="Helical" evidence="1">
    <location>
        <begin position="305"/>
        <end position="324"/>
    </location>
</feature>
<dbReference type="STRING" id="1958950.BZK31_06255"/>
<feature type="transmembrane region" description="Helical" evidence="1">
    <location>
        <begin position="336"/>
        <end position="358"/>
    </location>
</feature>
<feature type="transmembrane region" description="Helical" evidence="1">
    <location>
        <begin position="165"/>
        <end position="185"/>
    </location>
</feature>
<dbReference type="PANTHER" id="PTHR23028:SF53">
    <property type="entry name" value="ACYL_TRANSF_3 DOMAIN-CONTAINING PROTEIN"/>
    <property type="match status" value="1"/>
</dbReference>
<dbReference type="OrthoDB" id="9767863at2"/>
<evidence type="ECO:0000313" key="5">
    <source>
        <dbReference type="Proteomes" id="UP000192815"/>
    </source>
</evidence>
<dbReference type="Pfam" id="PF01757">
    <property type="entry name" value="Acyl_transf_3"/>
    <property type="match status" value="1"/>
</dbReference>
<dbReference type="GO" id="GO:0016747">
    <property type="term" value="F:acyltransferase activity, transferring groups other than amino-acyl groups"/>
    <property type="evidence" value="ECO:0007669"/>
    <property type="project" value="InterPro"/>
</dbReference>
<evidence type="ECO:0000259" key="2">
    <source>
        <dbReference type="Pfam" id="PF01757"/>
    </source>
</evidence>
<feature type="transmembrane region" description="Helical" evidence="1">
    <location>
        <begin position="220"/>
        <end position="238"/>
    </location>
</feature>
<dbReference type="GO" id="GO:0016020">
    <property type="term" value="C:membrane"/>
    <property type="evidence" value="ECO:0007669"/>
    <property type="project" value="TreeGrafter"/>
</dbReference>
<gene>
    <name evidence="4" type="ORF">BZK31_06255</name>
</gene>
<feature type="transmembrane region" description="Helical" evidence="1">
    <location>
        <begin position="30"/>
        <end position="51"/>
    </location>
</feature>
<accession>A0A1X0NA03</accession>
<feature type="transmembrane region" description="Helical" evidence="1">
    <location>
        <begin position="281"/>
        <end position="299"/>
    </location>
</feature>
<name>A0A1X0NA03_9PSED</name>
<dbReference type="InterPro" id="IPR002656">
    <property type="entry name" value="Acyl_transf_3_dom"/>
</dbReference>
<keyword evidence="4" id="KW-0012">Acyltransferase</keyword>
<keyword evidence="1" id="KW-0812">Transmembrane</keyword>
<keyword evidence="1" id="KW-0472">Membrane</keyword>
<proteinExistence type="predicted"/>
<evidence type="ECO:0000259" key="3">
    <source>
        <dbReference type="Pfam" id="PF19040"/>
    </source>
</evidence>
<keyword evidence="5" id="KW-1185">Reference proteome</keyword>
<feature type="transmembrane region" description="Helical" evidence="1">
    <location>
        <begin position="141"/>
        <end position="158"/>
    </location>
</feature>
<feature type="domain" description="Acyltransferase 3" evidence="2">
    <location>
        <begin position="5"/>
        <end position="320"/>
    </location>
</feature>
<dbReference type="Pfam" id="PF19040">
    <property type="entry name" value="SGNH"/>
    <property type="match status" value="1"/>
</dbReference>
<protein>
    <submittedName>
        <fullName evidence="4">Acyltransferase</fullName>
    </submittedName>
</protein>
<keyword evidence="4" id="KW-0808">Transferase</keyword>
<comment type="caution">
    <text evidence="4">The sequence shown here is derived from an EMBL/GenBank/DDBJ whole genome shotgun (WGS) entry which is preliminary data.</text>
</comment>
<feature type="transmembrane region" description="Helical" evidence="1">
    <location>
        <begin position="197"/>
        <end position="213"/>
    </location>
</feature>
<dbReference type="EMBL" id="MUIO01000018">
    <property type="protein sequence ID" value="ORC60571.1"/>
    <property type="molecule type" value="Genomic_DNA"/>
</dbReference>
<dbReference type="AlphaFoldDB" id="A0A1X0NA03"/>
<dbReference type="InterPro" id="IPR050879">
    <property type="entry name" value="Acyltransferase_3"/>
</dbReference>
<dbReference type="Proteomes" id="UP000192815">
    <property type="component" value="Unassembled WGS sequence"/>
</dbReference>
<reference evidence="5" key="1">
    <citation type="submission" date="2017-02" db="EMBL/GenBank/DDBJ databases">
        <title>Pseudomonas floridae sp. nov., a novel pathogenic bacterial species isolated from tomato.</title>
        <authorList>
            <person name="Timilsina S."/>
            <person name="Vallad G.E."/>
            <person name="Jones J.B."/>
        </authorList>
    </citation>
    <scope>NUCLEOTIDE SEQUENCE [LARGE SCALE GENOMIC DNA]</scope>
    <source>
        <strain evidence="5">GEV388</strain>
    </source>
</reference>
<dbReference type="RefSeq" id="WP_083181915.1">
    <property type="nucleotide sequence ID" value="NZ_CBCRZR010000022.1"/>
</dbReference>